<feature type="chain" id="PRO_5046019472" evidence="1">
    <location>
        <begin position="22"/>
        <end position="100"/>
    </location>
</feature>
<evidence type="ECO:0000313" key="3">
    <source>
        <dbReference type="Proteomes" id="UP000003612"/>
    </source>
</evidence>
<dbReference type="Proteomes" id="UP000003612">
    <property type="component" value="Unassembled WGS sequence"/>
</dbReference>
<organism evidence="2 3">
    <name type="scientific">Neisseria mucosa C102</name>
    <dbReference type="NCBI Taxonomy" id="435832"/>
    <lineage>
        <taxon>Bacteria</taxon>
        <taxon>Pseudomonadati</taxon>
        <taxon>Pseudomonadota</taxon>
        <taxon>Betaproteobacteria</taxon>
        <taxon>Neisseriales</taxon>
        <taxon>Neisseriaceae</taxon>
        <taxon>Neisseria</taxon>
    </lineage>
</organism>
<protein>
    <submittedName>
        <fullName evidence="2">TrbM protein</fullName>
    </submittedName>
</protein>
<keyword evidence="3" id="KW-1185">Reference proteome</keyword>
<dbReference type="EMBL" id="ACRG01000004">
    <property type="protein sequence ID" value="EFV81201.1"/>
    <property type="molecule type" value="Genomic_DNA"/>
</dbReference>
<accession>A0ABN0CCM6</accession>
<proteinExistence type="predicted"/>
<name>A0ABN0CCM6_NEIMU</name>
<dbReference type="Pfam" id="PF07424">
    <property type="entry name" value="TrbM"/>
    <property type="match status" value="1"/>
</dbReference>
<evidence type="ECO:0000256" key="1">
    <source>
        <dbReference type="SAM" id="SignalP"/>
    </source>
</evidence>
<dbReference type="InterPro" id="IPR009989">
    <property type="entry name" value="TrbM"/>
</dbReference>
<evidence type="ECO:0000313" key="2">
    <source>
        <dbReference type="EMBL" id="EFV81201.1"/>
    </source>
</evidence>
<feature type="signal peptide" evidence="1">
    <location>
        <begin position="1"/>
        <end position="21"/>
    </location>
</feature>
<dbReference type="RefSeq" id="WP_003746766.1">
    <property type="nucleotide sequence ID" value="NZ_GL635793.1"/>
</dbReference>
<gene>
    <name evidence="2" type="ORF">HMPREF0604_00657</name>
</gene>
<reference evidence="2 3" key="1">
    <citation type="submission" date="2010-12" db="EMBL/GenBank/DDBJ databases">
        <title>The Genome Sequence of Neisseria mucosa strain C102.</title>
        <authorList>
            <consortium name="The Broad Institute Genome Sequencing Platform"/>
            <person name="Earl A."/>
            <person name="Ward D."/>
            <person name="Feldgarden M."/>
            <person name="Gevers D."/>
            <person name="Sibley C.D."/>
            <person name="Field T.R."/>
            <person name="Grinwis M."/>
            <person name="Eshaghurshan C.S."/>
            <person name="Surette M."/>
            <person name="Young S.K."/>
            <person name="Zeng Q."/>
            <person name="Gargeya S."/>
            <person name="Fitzgerald M."/>
            <person name="Haas B."/>
            <person name="Abouelleil A."/>
            <person name="Alvarado L."/>
            <person name="Arachchi H.M."/>
            <person name="Berlin A."/>
            <person name="Brown A."/>
            <person name="Chapman S.B."/>
            <person name="Chen Z."/>
            <person name="Dunbar C."/>
            <person name="Freedman E."/>
            <person name="Gearin G."/>
            <person name="Gellesch M."/>
            <person name="Goldberg J."/>
            <person name="Griggs A."/>
            <person name="Gujja S."/>
            <person name="Heilman E."/>
            <person name="Heiman D."/>
            <person name="Howarth C."/>
            <person name="Larson L."/>
            <person name="Lui A."/>
            <person name="MacDonald P.J.P."/>
            <person name="Mehta T."/>
            <person name="Montmayeur A."/>
            <person name="Murphy C."/>
            <person name="Neiman D."/>
            <person name="Pearson M."/>
            <person name="Priest M."/>
            <person name="Roberts A."/>
            <person name="Saif S."/>
            <person name="Shea T."/>
            <person name="Shenoy N."/>
            <person name="Sisk P."/>
            <person name="Stolte C."/>
            <person name="Sykes S."/>
            <person name="White J."/>
            <person name="Yandava C."/>
            <person name="Nusbaum C."/>
            <person name="Birren B."/>
        </authorList>
    </citation>
    <scope>NUCLEOTIDE SEQUENCE [LARGE SCALE GENOMIC DNA]</scope>
    <source>
        <strain evidence="2 3">C102</strain>
    </source>
</reference>
<keyword evidence="1" id="KW-0732">Signal</keyword>
<sequence>MKFISTMTALVMGFSSVTSMAANPLNPPQMGGDERLACEALMCLVNPASQPSECQSALKKFHSIKHKHGHDTITARRNFLKKCPAQDRSGFDDFIDSIIK</sequence>
<comment type="caution">
    <text evidence="2">The sequence shown here is derived from an EMBL/GenBank/DDBJ whole genome shotgun (WGS) entry which is preliminary data.</text>
</comment>